<dbReference type="EMBL" id="FNWQ01000005">
    <property type="protein sequence ID" value="SEH40755.1"/>
    <property type="molecule type" value="Genomic_DNA"/>
</dbReference>
<accession>A0A1H6HXN5</accession>
<gene>
    <name evidence="1" type="ORF">SAMN05421593_3829</name>
</gene>
<dbReference type="Proteomes" id="UP000198561">
    <property type="component" value="Unassembled WGS sequence"/>
</dbReference>
<name>A0A1H6HXN5_CHRCI</name>
<proteinExistence type="predicted"/>
<dbReference type="AlphaFoldDB" id="A0A1H6HXN5"/>
<dbReference type="RefSeq" id="WP_089694643.1">
    <property type="nucleotide sequence ID" value="NZ_FNWQ01000005.1"/>
</dbReference>
<evidence type="ECO:0000313" key="2">
    <source>
        <dbReference type="Proteomes" id="UP000198561"/>
    </source>
</evidence>
<evidence type="ECO:0000313" key="1">
    <source>
        <dbReference type="EMBL" id="SEH40755.1"/>
    </source>
</evidence>
<reference evidence="1 2" key="1">
    <citation type="submission" date="2016-10" db="EMBL/GenBank/DDBJ databases">
        <authorList>
            <person name="de Groot N.N."/>
        </authorList>
    </citation>
    <scope>NUCLEOTIDE SEQUENCE [LARGE SCALE GENOMIC DNA]</scope>
    <source>
        <strain evidence="1 2">DSM 23031</strain>
    </source>
</reference>
<sequence>MKVQILKNWPVTIHKKKEEKRKRTVGSRRSFINKNRQPFTFLDTIQLGNEKGLSGAEDLYKHEQA</sequence>
<protein>
    <submittedName>
        <fullName evidence="1">Uncharacterized protein</fullName>
    </submittedName>
</protein>
<organism evidence="1 2">
    <name type="scientific">Chryseobacterium culicis</name>
    <dbReference type="NCBI Taxonomy" id="680127"/>
    <lineage>
        <taxon>Bacteria</taxon>
        <taxon>Pseudomonadati</taxon>
        <taxon>Bacteroidota</taxon>
        <taxon>Flavobacteriia</taxon>
        <taxon>Flavobacteriales</taxon>
        <taxon>Weeksellaceae</taxon>
        <taxon>Chryseobacterium group</taxon>
        <taxon>Chryseobacterium</taxon>
    </lineage>
</organism>